<evidence type="ECO:0000256" key="1">
    <source>
        <dbReference type="SAM" id="MobiDB-lite"/>
    </source>
</evidence>
<feature type="compositionally biased region" description="Pro residues" evidence="1">
    <location>
        <begin position="487"/>
        <end position="496"/>
    </location>
</feature>
<comment type="caution">
    <text evidence="3">The sequence shown here is derived from an EMBL/GenBank/DDBJ whole genome shotgun (WGS) entry which is preliminary data.</text>
</comment>
<dbReference type="InterPro" id="IPR013584">
    <property type="entry name" value="RAP"/>
</dbReference>
<feature type="compositionally biased region" description="Low complexity" evidence="1">
    <location>
        <begin position="273"/>
        <end position="300"/>
    </location>
</feature>
<evidence type="ECO:0000313" key="3">
    <source>
        <dbReference type="EMBL" id="GIL54543.1"/>
    </source>
</evidence>
<proteinExistence type="predicted"/>
<evidence type="ECO:0000259" key="2">
    <source>
        <dbReference type="PROSITE" id="PS51286"/>
    </source>
</evidence>
<feature type="region of interest" description="Disordered" evidence="1">
    <location>
        <begin position="124"/>
        <end position="147"/>
    </location>
</feature>
<organism evidence="3 4">
    <name type="scientific">Volvox africanus</name>
    <dbReference type="NCBI Taxonomy" id="51714"/>
    <lineage>
        <taxon>Eukaryota</taxon>
        <taxon>Viridiplantae</taxon>
        <taxon>Chlorophyta</taxon>
        <taxon>core chlorophytes</taxon>
        <taxon>Chlorophyceae</taxon>
        <taxon>CS clade</taxon>
        <taxon>Chlamydomonadales</taxon>
        <taxon>Volvocaceae</taxon>
        <taxon>Volvox</taxon>
    </lineage>
</organism>
<name>A0A8J4EZH1_9CHLO</name>
<feature type="domain" description="RAP" evidence="2">
    <location>
        <begin position="402"/>
        <end position="471"/>
    </location>
</feature>
<feature type="non-terminal residue" evidence="3">
    <location>
        <position position="1"/>
    </location>
</feature>
<accession>A0A8J4EZH1</accession>
<protein>
    <recommendedName>
        <fullName evidence="2">RAP domain-containing protein</fullName>
    </recommendedName>
</protein>
<sequence>EKSMTLREIAAVCAAAGVFGWRYPVLVDAAVRVLDRLLIPMGQWGHRRDKHGTAFTRNRHSRFQSASAIPPPGPASNGLCSTGVTAGAGGSNGASAAAAAMAVTQHCTRSVSVHYEHDSAASSAVCSNSSSSSSSSNSSWDGNDATPAPATATALTAAEALGAGSALLLLPSEHDVANLSWGLSLVGSCSPEMWAQLMELMGRVVEEEEEEEAEKEAEKEADGTRGGGGKGLSDEALARMCQAYLHMRLEHPTATLSTGPVGLLRRGAAVLRQQQQQQQQQQHRCSCGSDGSESSSGRSRPVAVLLTPPSSPSDALPMPTAAPTMMQSPSSSYVSYRSAVSEALSRLGLSHTVQSPTEDGLFHIDLALEVEVRVDTRGRPIRPTTTKNTSPTSTSTTQVIRIAVEVDGPSHFTANTLQPLSPTIYRRRCLENRGWVVVSVPYWLWNQCRTVTGGGATSSGMAEQEEALLLRLMREEGLGEVIEAVTAPPPPPPPPARQQRRRIQKAIKTTAGEQQLQRKPDNGS</sequence>
<gene>
    <name evidence="3" type="ORF">Vafri_10111</name>
</gene>
<feature type="region of interest" description="Disordered" evidence="1">
    <location>
        <begin position="482"/>
        <end position="504"/>
    </location>
</feature>
<feature type="region of interest" description="Disordered" evidence="1">
    <location>
        <begin position="270"/>
        <end position="324"/>
    </location>
</feature>
<dbReference type="Proteomes" id="UP000747399">
    <property type="component" value="Unassembled WGS sequence"/>
</dbReference>
<feature type="region of interest" description="Disordered" evidence="1">
    <location>
        <begin position="205"/>
        <end position="233"/>
    </location>
</feature>
<evidence type="ECO:0000313" key="4">
    <source>
        <dbReference type="Proteomes" id="UP000747399"/>
    </source>
</evidence>
<reference evidence="3" key="1">
    <citation type="journal article" date="2021" name="Proc. Natl. Acad. Sci. U.S.A.">
        <title>Three genomes in the algal genus Volvox reveal the fate of a haploid sex-determining region after a transition to homothallism.</title>
        <authorList>
            <person name="Yamamoto K."/>
            <person name="Hamaji T."/>
            <person name="Kawai-Toyooka H."/>
            <person name="Matsuzaki R."/>
            <person name="Takahashi F."/>
            <person name="Nishimura Y."/>
            <person name="Kawachi M."/>
            <person name="Noguchi H."/>
            <person name="Minakuchi Y."/>
            <person name="Umen J.G."/>
            <person name="Toyoda A."/>
            <person name="Nozaki H."/>
        </authorList>
    </citation>
    <scope>NUCLEOTIDE SEQUENCE</scope>
    <source>
        <strain evidence="3">NIES-3780</strain>
    </source>
</reference>
<feature type="compositionally biased region" description="Acidic residues" evidence="1">
    <location>
        <begin position="206"/>
        <end position="215"/>
    </location>
</feature>
<keyword evidence="4" id="KW-1185">Reference proteome</keyword>
<dbReference type="SMART" id="SM00952">
    <property type="entry name" value="RAP"/>
    <property type="match status" value="1"/>
</dbReference>
<dbReference type="AlphaFoldDB" id="A0A8J4EZH1"/>
<dbReference type="EMBL" id="BNCO01000019">
    <property type="protein sequence ID" value="GIL54543.1"/>
    <property type="molecule type" value="Genomic_DNA"/>
</dbReference>
<dbReference type="Pfam" id="PF08373">
    <property type="entry name" value="RAP"/>
    <property type="match status" value="1"/>
</dbReference>
<dbReference type="PROSITE" id="PS51286">
    <property type="entry name" value="RAP"/>
    <property type="match status" value="1"/>
</dbReference>